<dbReference type="EMBL" id="DRTT01000017">
    <property type="protein sequence ID" value="HHF97994.1"/>
    <property type="molecule type" value="Genomic_DNA"/>
</dbReference>
<gene>
    <name evidence="1" type="ORF">ENL39_00695</name>
</gene>
<dbReference type="Proteomes" id="UP000886070">
    <property type="component" value="Unassembled WGS sequence"/>
</dbReference>
<dbReference type="InterPro" id="IPR016155">
    <property type="entry name" value="Mopterin_synth/thiamin_S_b"/>
</dbReference>
<reference evidence="1" key="1">
    <citation type="journal article" date="2020" name="mSystems">
        <title>Genome- and Community-Level Interaction Insights into Carbon Utilization and Element Cycling Functions of Hydrothermarchaeota in Hydrothermal Sediment.</title>
        <authorList>
            <person name="Zhou Z."/>
            <person name="Liu Y."/>
            <person name="Xu W."/>
            <person name="Pan J."/>
            <person name="Luo Z.H."/>
            <person name="Li M."/>
        </authorList>
    </citation>
    <scope>NUCLEOTIDE SEQUENCE [LARGE SCALE GENOMIC DNA]</scope>
    <source>
        <strain evidence="1">HyVt-92</strain>
    </source>
</reference>
<dbReference type="SUPFAM" id="SSF54285">
    <property type="entry name" value="MoaD/ThiS"/>
    <property type="match status" value="1"/>
</dbReference>
<dbReference type="InterPro" id="IPR012675">
    <property type="entry name" value="Beta-grasp_dom_sf"/>
</dbReference>
<dbReference type="AlphaFoldDB" id="A0A7V5LZN5"/>
<dbReference type="Gene3D" id="3.10.20.30">
    <property type="match status" value="1"/>
</dbReference>
<sequence length="89" mass="9857">MRITVKFLGSLRFEIGTPVLELDLDGEDKSVKDVIEKIIEIKGEKVKRRILYKDGGIGVILVLNGKRCSLDEKVKEGNELLMMAPISGG</sequence>
<evidence type="ECO:0000313" key="1">
    <source>
        <dbReference type="EMBL" id="HHF97994.1"/>
    </source>
</evidence>
<proteinExistence type="predicted"/>
<dbReference type="CDD" id="cd17040">
    <property type="entry name" value="Ubl_MoaD_like"/>
    <property type="match status" value="1"/>
</dbReference>
<name>A0A7V5LZN5_UNCAE</name>
<accession>A0A7V5LZN5</accession>
<protein>
    <recommendedName>
        <fullName evidence="2">MoaD/ThiS family protein</fullName>
    </recommendedName>
</protein>
<evidence type="ECO:0008006" key="2">
    <source>
        <dbReference type="Google" id="ProtNLM"/>
    </source>
</evidence>
<comment type="caution">
    <text evidence="1">The sequence shown here is derived from an EMBL/GenBank/DDBJ whole genome shotgun (WGS) entry which is preliminary data.</text>
</comment>
<organism evidence="1">
    <name type="scientific">Aerophobetes bacterium</name>
    <dbReference type="NCBI Taxonomy" id="2030807"/>
    <lineage>
        <taxon>Bacteria</taxon>
        <taxon>Candidatus Aerophobota</taxon>
    </lineage>
</organism>